<evidence type="ECO:0000256" key="1">
    <source>
        <dbReference type="SAM" id="MobiDB-lite"/>
    </source>
</evidence>
<evidence type="ECO:0000256" key="2">
    <source>
        <dbReference type="SAM" id="SignalP"/>
    </source>
</evidence>
<name>A0A915A1B1_PARUN</name>
<dbReference type="WBParaSite" id="PgE151_g001_t01">
    <property type="protein sequence ID" value="PgE151_g001_t01"/>
    <property type="gene ID" value="PgE151_g001"/>
</dbReference>
<organism evidence="3 4">
    <name type="scientific">Parascaris univalens</name>
    <name type="common">Nematode worm</name>
    <dbReference type="NCBI Taxonomy" id="6257"/>
    <lineage>
        <taxon>Eukaryota</taxon>
        <taxon>Metazoa</taxon>
        <taxon>Ecdysozoa</taxon>
        <taxon>Nematoda</taxon>
        <taxon>Chromadorea</taxon>
        <taxon>Rhabditida</taxon>
        <taxon>Spirurina</taxon>
        <taxon>Ascaridomorpha</taxon>
        <taxon>Ascaridoidea</taxon>
        <taxon>Ascarididae</taxon>
        <taxon>Parascaris</taxon>
    </lineage>
</organism>
<sequence>LISTVSLMLLLSAKCGQFVSAPAVSMSLHSSEVADVLQQRTSSTGRITGTKARRISERGRAELYEGDKKRLEADTTKRRSASERNSRKRSALWTCVTAKQMRAALELNDAISRKVSMQTDESINFGLGNVVGMASEFEAKVASKRSTIRKSTSRHRNRQPKCALEVAFNNSVVKEFVVATISIGFFVANCSRSSSHCVVRFWFTTHVLTYDFCHDVGEFSYRVGYSMSFSDIAAITFGNKTVHLQLKAPAKQEYCTRLGTVHGKVISDSLDEYDISQGQRHASTMHVIHLLRSFFSFLCVAHLSLVFPADSNHISPHYCQSGIVLLKEGLKNPHFKRCGFYVLIFLNGCVLQFFPL</sequence>
<keyword evidence="3" id="KW-1185">Reference proteome</keyword>
<feature type="chain" id="PRO_5037482222" evidence="2">
    <location>
        <begin position="16"/>
        <end position="356"/>
    </location>
</feature>
<proteinExistence type="predicted"/>
<protein>
    <submittedName>
        <fullName evidence="4">Uncharacterized protein</fullName>
    </submittedName>
</protein>
<evidence type="ECO:0000313" key="4">
    <source>
        <dbReference type="WBParaSite" id="PgE151_g001_t01"/>
    </source>
</evidence>
<keyword evidence="2" id="KW-0732">Signal</keyword>
<reference evidence="4" key="1">
    <citation type="submission" date="2022-11" db="UniProtKB">
        <authorList>
            <consortium name="WormBaseParasite"/>
        </authorList>
    </citation>
    <scope>IDENTIFICATION</scope>
</reference>
<accession>A0A915A1B1</accession>
<feature type="region of interest" description="Disordered" evidence="1">
    <location>
        <begin position="59"/>
        <end position="85"/>
    </location>
</feature>
<feature type="signal peptide" evidence="2">
    <location>
        <begin position="1"/>
        <end position="15"/>
    </location>
</feature>
<evidence type="ECO:0000313" key="3">
    <source>
        <dbReference type="Proteomes" id="UP000887569"/>
    </source>
</evidence>
<dbReference type="Proteomes" id="UP000887569">
    <property type="component" value="Unplaced"/>
</dbReference>
<dbReference type="AlphaFoldDB" id="A0A915A1B1"/>